<gene>
    <name evidence="11" type="ORF">SAMN05216353_109113</name>
</gene>
<evidence type="ECO:0000259" key="9">
    <source>
        <dbReference type="Pfam" id="PF05504"/>
    </source>
</evidence>
<dbReference type="InterPro" id="IPR038501">
    <property type="entry name" value="Spore_GerAC_C_sf"/>
</dbReference>
<dbReference type="Gene3D" id="3.30.300.210">
    <property type="entry name" value="Nutrient germinant receptor protein C, domain 3"/>
    <property type="match status" value="1"/>
</dbReference>
<evidence type="ECO:0000256" key="8">
    <source>
        <dbReference type="SAM" id="SignalP"/>
    </source>
</evidence>
<dbReference type="NCBIfam" id="TIGR02887">
    <property type="entry name" value="spore_ger_x_C"/>
    <property type="match status" value="1"/>
</dbReference>
<dbReference type="OrthoDB" id="2380468at2"/>
<name>A0A1I2LMI1_9BACI</name>
<reference evidence="12" key="1">
    <citation type="submission" date="2016-10" db="EMBL/GenBank/DDBJ databases">
        <authorList>
            <person name="Varghese N."/>
            <person name="Submissions S."/>
        </authorList>
    </citation>
    <scope>NUCLEOTIDE SEQUENCE [LARGE SCALE GENOMIC DNA]</scope>
    <source>
        <strain evidence="12">FP5</strain>
    </source>
</reference>
<dbReference type="EMBL" id="FOOG01000009">
    <property type="protein sequence ID" value="SFF80465.1"/>
    <property type="molecule type" value="Genomic_DNA"/>
</dbReference>
<feature type="domain" description="Spore germination protein N-terminal" evidence="10">
    <location>
        <begin position="23"/>
        <end position="197"/>
    </location>
</feature>
<dbReference type="InterPro" id="IPR057336">
    <property type="entry name" value="GerAC_N"/>
</dbReference>
<evidence type="ECO:0000256" key="6">
    <source>
        <dbReference type="ARBA" id="ARBA00023139"/>
    </source>
</evidence>
<feature type="domain" description="Spore germination GerAC-like C-terminal" evidence="9">
    <location>
        <begin position="220"/>
        <end position="377"/>
    </location>
</feature>
<evidence type="ECO:0000313" key="12">
    <source>
        <dbReference type="Proteomes" id="UP000198897"/>
    </source>
</evidence>
<proteinExistence type="inferred from homology"/>
<dbReference type="PANTHER" id="PTHR35789:SF1">
    <property type="entry name" value="SPORE GERMINATION PROTEIN B3"/>
    <property type="match status" value="1"/>
</dbReference>
<protein>
    <submittedName>
        <fullName evidence="11">Germination protein, Ger(X)C family</fullName>
    </submittedName>
</protein>
<keyword evidence="5" id="KW-0472">Membrane</keyword>
<dbReference type="AlphaFoldDB" id="A0A1I2LMI1"/>
<feature type="chain" id="PRO_5038509753" evidence="8">
    <location>
        <begin position="24"/>
        <end position="383"/>
    </location>
</feature>
<accession>A0A1I2LMI1</accession>
<comment type="similarity">
    <text evidence="2">Belongs to the GerABKC lipoprotein family.</text>
</comment>
<comment type="subcellular location">
    <subcellularLocation>
        <location evidence="1">Membrane</location>
        <topology evidence="1">Lipid-anchor</topology>
    </subcellularLocation>
</comment>
<dbReference type="GO" id="GO:0016020">
    <property type="term" value="C:membrane"/>
    <property type="evidence" value="ECO:0007669"/>
    <property type="project" value="UniProtKB-SubCell"/>
</dbReference>
<dbReference type="PANTHER" id="PTHR35789">
    <property type="entry name" value="SPORE GERMINATION PROTEIN B3"/>
    <property type="match status" value="1"/>
</dbReference>
<evidence type="ECO:0000256" key="3">
    <source>
        <dbReference type="ARBA" id="ARBA00022544"/>
    </source>
</evidence>
<dbReference type="InterPro" id="IPR046953">
    <property type="entry name" value="Spore_GerAC-like_C"/>
</dbReference>
<keyword evidence="12" id="KW-1185">Reference proteome</keyword>
<keyword evidence="7" id="KW-0449">Lipoprotein</keyword>
<dbReference type="InterPro" id="IPR008844">
    <property type="entry name" value="Spore_GerAC-like"/>
</dbReference>
<evidence type="ECO:0000256" key="1">
    <source>
        <dbReference type="ARBA" id="ARBA00004635"/>
    </source>
</evidence>
<evidence type="ECO:0000256" key="5">
    <source>
        <dbReference type="ARBA" id="ARBA00023136"/>
    </source>
</evidence>
<keyword evidence="3" id="KW-0309">Germination</keyword>
<dbReference type="GO" id="GO:0009847">
    <property type="term" value="P:spore germination"/>
    <property type="evidence" value="ECO:0007669"/>
    <property type="project" value="InterPro"/>
</dbReference>
<dbReference type="RefSeq" id="WP_089751471.1">
    <property type="nucleotide sequence ID" value="NZ_FOOG01000009.1"/>
</dbReference>
<evidence type="ECO:0000259" key="10">
    <source>
        <dbReference type="Pfam" id="PF25198"/>
    </source>
</evidence>
<dbReference type="Pfam" id="PF05504">
    <property type="entry name" value="Spore_GerAC"/>
    <property type="match status" value="1"/>
</dbReference>
<sequence length="383" mass="43988">MNKLYRKWILVLLSLILLTGCWDSTNVEQVNYISDLGVDYKDGKFYVYTSFLHFENVGKQEGGSSKEELPIWVAEGVGQTFDSATDHIYYTAQQPISWAHIGELTITTRALEKDGILDEVMDVLNRYSETRSEVMLYATDEEIPRLAQGGPILGTSPWYSRVNNPYPVFKQYSLITPITLRNYLIDQKEPGKVIKIPKFGINENMWTKRNEPHPIPEFGGSAFVDKGKYKGSLSVEKIQGVRWMQKESERIPLYLYKNEDDYASIVFTTPKIDIKPEVQGEEVTVSVKVELTGEIIENPFHKDDQTLMKEAEQQIKEQITTTYQAGLEKNIDVYQFTNHIYKTDPKAFKKLSLENKDWMKPETLKDLKVKASIVSSGKLKIKE</sequence>
<feature type="signal peptide" evidence="8">
    <location>
        <begin position="1"/>
        <end position="23"/>
    </location>
</feature>
<dbReference type="Pfam" id="PF25198">
    <property type="entry name" value="Spore_GerAC_N"/>
    <property type="match status" value="1"/>
</dbReference>
<evidence type="ECO:0000256" key="4">
    <source>
        <dbReference type="ARBA" id="ARBA00022729"/>
    </source>
</evidence>
<evidence type="ECO:0000256" key="2">
    <source>
        <dbReference type="ARBA" id="ARBA00007886"/>
    </source>
</evidence>
<keyword evidence="6" id="KW-0564">Palmitate</keyword>
<evidence type="ECO:0000256" key="7">
    <source>
        <dbReference type="ARBA" id="ARBA00023288"/>
    </source>
</evidence>
<evidence type="ECO:0000313" key="11">
    <source>
        <dbReference type="EMBL" id="SFF80465.1"/>
    </source>
</evidence>
<keyword evidence="4 8" id="KW-0732">Signal</keyword>
<organism evidence="11 12">
    <name type="scientific">Halobacillus alkaliphilus</name>
    <dbReference type="NCBI Taxonomy" id="396056"/>
    <lineage>
        <taxon>Bacteria</taxon>
        <taxon>Bacillati</taxon>
        <taxon>Bacillota</taxon>
        <taxon>Bacilli</taxon>
        <taxon>Bacillales</taxon>
        <taxon>Bacillaceae</taxon>
        <taxon>Halobacillus</taxon>
    </lineage>
</organism>
<dbReference type="Proteomes" id="UP000198897">
    <property type="component" value="Unassembled WGS sequence"/>
</dbReference>
<dbReference type="PROSITE" id="PS51257">
    <property type="entry name" value="PROKAR_LIPOPROTEIN"/>
    <property type="match status" value="1"/>
</dbReference>